<feature type="compositionally biased region" description="Polar residues" evidence="1">
    <location>
        <begin position="45"/>
        <end position="56"/>
    </location>
</feature>
<evidence type="ECO:0000313" key="2">
    <source>
        <dbReference type="EMBL" id="MQM23614.1"/>
    </source>
</evidence>
<organism evidence="2 3">
    <name type="scientific">Colocasia esculenta</name>
    <name type="common">Wild taro</name>
    <name type="synonym">Arum esculentum</name>
    <dbReference type="NCBI Taxonomy" id="4460"/>
    <lineage>
        <taxon>Eukaryota</taxon>
        <taxon>Viridiplantae</taxon>
        <taxon>Streptophyta</taxon>
        <taxon>Embryophyta</taxon>
        <taxon>Tracheophyta</taxon>
        <taxon>Spermatophyta</taxon>
        <taxon>Magnoliopsida</taxon>
        <taxon>Liliopsida</taxon>
        <taxon>Araceae</taxon>
        <taxon>Aroideae</taxon>
        <taxon>Colocasieae</taxon>
        <taxon>Colocasia</taxon>
    </lineage>
</organism>
<comment type="caution">
    <text evidence="2">The sequence shown here is derived from an EMBL/GenBank/DDBJ whole genome shotgun (WGS) entry which is preliminary data.</text>
</comment>
<evidence type="ECO:0000313" key="3">
    <source>
        <dbReference type="Proteomes" id="UP000652761"/>
    </source>
</evidence>
<proteinExistence type="predicted"/>
<name>A0A843XUJ3_COLES</name>
<accession>A0A843XUJ3</accession>
<keyword evidence="3" id="KW-1185">Reference proteome</keyword>
<feature type="region of interest" description="Disordered" evidence="1">
    <location>
        <begin position="96"/>
        <end position="135"/>
    </location>
</feature>
<gene>
    <name evidence="2" type="ORF">Taro_056681</name>
</gene>
<dbReference type="EMBL" id="NMUH01017080">
    <property type="protein sequence ID" value="MQM23614.1"/>
    <property type="molecule type" value="Genomic_DNA"/>
</dbReference>
<feature type="region of interest" description="Disordered" evidence="1">
    <location>
        <begin position="29"/>
        <end position="58"/>
    </location>
</feature>
<sequence>MVQSRVHRSSSEFKLTRVKDRALNITVKPGGRIFARPQRGRTGKGQPSDNDSNSRAKGNRFARGWWTALYLSLRLQRRPGTGQRWRCGERRRRRLKQVSSVTAGGSRTGERWRRGSLVCDGGGPGSDGGDEGSSAMADVAGRGGQRWWGFRGRKTSHIAHVPCQARTVEGVKGVATVG</sequence>
<reference evidence="2" key="1">
    <citation type="submission" date="2017-07" db="EMBL/GenBank/DDBJ databases">
        <title>Taro Niue Genome Assembly and Annotation.</title>
        <authorList>
            <person name="Atibalentja N."/>
            <person name="Keating K."/>
            <person name="Fields C.J."/>
        </authorList>
    </citation>
    <scope>NUCLEOTIDE SEQUENCE</scope>
    <source>
        <strain evidence="2">Niue_2</strain>
        <tissue evidence="2">Leaf</tissue>
    </source>
</reference>
<dbReference type="AlphaFoldDB" id="A0A843XUJ3"/>
<dbReference type="Proteomes" id="UP000652761">
    <property type="component" value="Unassembled WGS sequence"/>
</dbReference>
<protein>
    <submittedName>
        <fullName evidence="2">Uncharacterized protein</fullName>
    </submittedName>
</protein>
<evidence type="ECO:0000256" key="1">
    <source>
        <dbReference type="SAM" id="MobiDB-lite"/>
    </source>
</evidence>